<evidence type="ECO:0000313" key="3">
    <source>
        <dbReference type="EMBL" id="GHJ86978.1"/>
    </source>
</evidence>
<gene>
    <name evidence="3" type="ORF">NliqN6_3380</name>
</gene>
<reference evidence="3" key="1">
    <citation type="submission" date="2020-07" db="EMBL/GenBank/DDBJ databases">
        <title>Draft Genome Sequence of a Deep-Sea Yeast, Naganishia (Cryptococcus) liquefaciens strain N6.</title>
        <authorList>
            <person name="Han Y.W."/>
            <person name="Kajitani R."/>
            <person name="Morimoto H."/>
            <person name="Parhat M."/>
            <person name="Tsubouchi H."/>
            <person name="Bakenova O."/>
            <person name="Ogata M."/>
            <person name="Argunhan B."/>
            <person name="Aoki R."/>
            <person name="Kajiwara S."/>
            <person name="Itoh T."/>
            <person name="Iwasaki H."/>
        </authorList>
    </citation>
    <scope>NUCLEOTIDE SEQUENCE</scope>
    <source>
        <strain evidence="3">N6</strain>
    </source>
</reference>
<feature type="compositionally biased region" description="Basic and acidic residues" evidence="2">
    <location>
        <begin position="26"/>
        <end position="79"/>
    </location>
</feature>
<dbReference type="Proteomes" id="UP000620104">
    <property type="component" value="Unassembled WGS sequence"/>
</dbReference>
<feature type="compositionally biased region" description="Basic residues" evidence="2">
    <location>
        <begin position="1"/>
        <end position="17"/>
    </location>
</feature>
<proteinExistence type="predicted"/>
<name>A0A8H3YF69_9TREE</name>
<evidence type="ECO:0000313" key="4">
    <source>
        <dbReference type="Proteomes" id="UP000620104"/>
    </source>
</evidence>
<feature type="coiled-coil region" evidence="1">
    <location>
        <begin position="128"/>
        <end position="155"/>
    </location>
</feature>
<dbReference type="EMBL" id="BLZA01000019">
    <property type="protein sequence ID" value="GHJ86978.1"/>
    <property type="molecule type" value="Genomic_DNA"/>
</dbReference>
<comment type="caution">
    <text evidence="3">The sequence shown here is derived from an EMBL/GenBank/DDBJ whole genome shotgun (WGS) entry which is preliminary data.</text>
</comment>
<accession>A0A8H3YF69</accession>
<feature type="compositionally biased region" description="Acidic residues" evidence="2">
    <location>
        <begin position="80"/>
        <end position="93"/>
    </location>
</feature>
<keyword evidence="1" id="KW-0175">Coiled coil</keyword>
<protein>
    <submittedName>
        <fullName evidence="3">Uncharacterized protein</fullName>
    </submittedName>
</protein>
<organism evidence="3 4">
    <name type="scientific">Naganishia liquefaciens</name>
    <dbReference type="NCBI Taxonomy" id="104408"/>
    <lineage>
        <taxon>Eukaryota</taxon>
        <taxon>Fungi</taxon>
        <taxon>Dikarya</taxon>
        <taxon>Basidiomycota</taxon>
        <taxon>Agaricomycotina</taxon>
        <taxon>Tremellomycetes</taxon>
        <taxon>Filobasidiales</taxon>
        <taxon>Filobasidiaceae</taxon>
        <taxon>Naganishia</taxon>
    </lineage>
</organism>
<evidence type="ECO:0000256" key="2">
    <source>
        <dbReference type="SAM" id="MobiDB-lite"/>
    </source>
</evidence>
<evidence type="ECO:0000256" key="1">
    <source>
        <dbReference type="SAM" id="Coils"/>
    </source>
</evidence>
<dbReference type="AlphaFoldDB" id="A0A8H3YF69"/>
<keyword evidence="4" id="KW-1185">Reference proteome</keyword>
<sequence length="155" mass="17549">MPKHVSKTSQTGKKKGKVLSAAMRQKAKEEEEAKDRLRAEKKAARAAKREAKATEKTAKKGSMKEVKEKEAKERMGKTEDQEDSASVDAEIESDLQKSQLADLIKRFEESYESELSLLATNATDAEQVALHQAALDALRKEREEMGQEMWRLQRE</sequence>
<feature type="region of interest" description="Disordered" evidence="2">
    <location>
        <begin position="1"/>
        <end position="93"/>
    </location>
</feature>